<evidence type="ECO:0000313" key="8">
    <source>
        <dbReference type="EMBL" id="KAG0575975.1"/>
    </source>
</evidence>
<organism evidence="8 9">
    <name type="scientific">Ceratodon purpureus</name>
    <name type="common">Fire moss</name>
    <name type="synonym">Dicranum purpureum</name>
    <dbReference type="NCBI Taxonomy" id="3225"/>
    <lineage>
        <taxon>Eukaryota</taxon>
        <taxon>Viridiplantae</taxon>
        <taxon>Streptophyta</taxon>
        <taxon>Embryophyta</taxon>
        <taxon>Bryophyta</taxon>
        <taxon>Bryophytina</taxon>
        <taxon>Bryopsida</taxon>
        <taxon>Dicranidae</taxon>
        <taxon>Pseudoditrichales</taxon>
        <taxon>Ditrichaceae</taxon>
        <taxon>Ceratodon</taxon>
    </lineage>
</organism>
<keyword evidence="9" id="KW-1185">Reference proteome</keyword>
<comment type="similarity">
    <text evidence="1">Belongs to the peptidase A1 family.</text>
</comment>
<dbReference type="SUPFAM" id="SSF50630">
    <property type="entry name" value="Acid proteases"/>
    <property type="match status" value="1"/>
</dbReference>
<dbReference type="CDD" id="cd05472">
    <property type="entry name" value="cnd41_like"/>
    <property type="match status" value="1"/>
</dbReference>
<evidence type="ECO:0000256" key="4">
    <source>
        <dbReference type="ARBA" id="ARBA00023180"/>
    </source>
</evidence>
<dbReference type="InterPro" id="IPR032861">
    <property type="entry name" value="TAXi_N"/>
</dbReference>
<dbReference type="InterPro" id="IPR001461">
    <property type="entry name" value="Aspartic_peptidase_A1"/>
</dbReference>
<dbReference type="InterPro" id="IPR051708">
    <property type="entry name" value="Plant_Aspart_Prot_A1"/>
</dbReference>
<evidence type="ECO:0000256" key="5">
    <source>
        <dbReference type="PIRSR" id="PIRSR601461-1"/>
    </source>
</evidence>
<sequence length="511" mass="55912">MAHVVWKLDLYCSASPFLLLLTFYITMVAGLDWNVLEIPRPRPKSGDQISVSEGAVVLNKSQNATGHAQIIHRNSLSSPARRINATRLELMNETILRDQARVTYIQKHITHMVSREIARSGPNGHHREEKSFPAQDVETPLFSALTFGTGEYFAIVGVGTPHRYIYLLMDTGSDITWLQCAPCKNCYTQKNTLFNPSDSSTFKVLDCHADLCLNLDVMGCMSNKCLYQADYGDGSFTMGELATDNVALDAATGRGQVVLSNIPLGCGHDNEGEFGSAAGILGLGKGPLSFPNHIDSSSSMPRASVFSYCLPDREGDSNQRSSLIFGNAALADHAADGVIKFTPQLQNPHVATYYYLQITGISVGGNLLTTIPPSAFQLDFHGNGGTIIDSGTTVTRLHAMAYSTVRDAFRHATDHLEFVGEWGPFDTCYDLGGQSSIKVPTVTFHFLGDADMRLPPSNYLVPVDNDNTYCFAFVASELGPSIIGNVQQQEFRIIYDNVHQRIGFYPSHCTS</sequence>
<dbReference type="GO" id="GO:0004190">
    <property type="term" value="F:aspartic-type endopeptidase activity"/>
    <property type="evidence" value="ECO:0007669"/>
    <property type="project" value="InterPro"/>
</dbReference>
<dbReference type="Pfam" id="PF14541">
    <property type="entry name" value="TAXi_C"/>
    <property type="match status" value="1"/>
</dbReference>
<evidence type="ECO:0000256" key="6">
    <source>
        <dbReference type="SAM" id="Phobius"/>
    </source>
</evidence>
<evidence type="ECO:0000313" key="9">
    <source>
        <dbReference type="Proteomes" id="UP000822688"/>
    </source>
</evidence>
<feature type="active site" evidence="5">
    <location>
        <position position="389"/>
    </location>
</feature>
<keyword evidence="2" id="KW-0645">Protease</keyword>
<dbReference type="Pfam" id="PF14543">
    <property type="entry name" value="TAXi_N"/>
    <property type="match status" value="1"/>
</dbReference>
<dbReference type="PROSITE" id="PS51767">
    <property type="entry name" value="PEPTIDASE_A1"/>
    <property type="match status" value="1"/>
</dbReference>
<evidence type="ECO:0000259" key="7">
    <source>
        <dbReference type="PROSITE" id="PS51767"/>
    </source>
</evidence>
<evidence type="ECO:0000256" key="3">
    <source>
        <dbReference type="ARBA" id="ARBA00022801"/>
    </source>
</evidence>
<name>A0A8T0HZC2_CERPU</name>
<dbReference type="EMBL" id="CM026425">
    <property type="protein sequence ID" value="KAG0575975.1"/>
    <property type="molecule type" value="Genomic_DNA"/>
</dbReference>
<dbReference type="InterPro" id="IPR032799">
    <property type="entry name" value="TAXi_C"/>
</dbReference>
<dbReference type="FunFam" id="2.40.70.10:FF:000031">
    <property type="entry name" value="Aspartyl protease AED1"/>
    <property type="match status" value="1"/>
</dbReference>
<dbReference type="FunFam" id="2.40.70.10:FF:000033">
    <property type="entry name" value="Aspartyl protease family protein"/>
    <property type="match status" value="1"/>
</dbReference>
<dbReference type="AlphaFoldDB" id="A0A8T0HZC2"/>
<feature type="active site" evidence="5">
    <location>
        <position position="170"/>
    </location>
</feature>
<feature type="domain" description="Peptidase A1" evidence="7">
    <location>
        <begin position="152"/>
        <end position="505"/>
    </location>
</feature>
<keyword evidence="6" id="KW-1133">Transmembrane helix</keyword>
<dbReference type="Proteomes" id="UP000822688">
    <property type="component" value="Chromosome 5"/>
</dbReference>
<dbReference type="InterPro" id="IPR033873">
    <property type="entry name" value="CND41-like"/>
</dbReference>
<keyword evidence="6" id="KW-0812">Transmembrane</keyword>
<evidence type="ECO:0000256" key="2">
    <source>
        <dbReference type="ARBA" id="ARBA00022670"/>
    </source>
</evidence>
<comment type="caution">
    <text evidence="8">The sequence shown here is derived from an EMBL/GenBank/DDBJ whole genome shotgun (WGS) entry which is preliminary data.</text>
</comment>
<dbReference type="PANTHER" id="PTHR47967">
    <property type="entry name" value="OS07G0603500 PROTEIN-RELATED"/>
    <property type="match status" value="1"/>
</dbReference>
<dbReference type="GO" id="GO:0006508">
    <property type="term" value="P:proteolysis"/>
    <property type="evidence" value="ECO:0007669"/>
    <property type="project" value="UniProtKB-KW"/>
</dbReference>
<keyword evidence="6" id="KW-0472">Membrane</keyword>
<accession>A0A8T0HZC2</accession>
<dbReference type="InterPro" id="IPR021109">
    <property type="entry name" value="Peptidase_aspartic_dom_sf"/>
</dbReference>
<keyword evidence="4" id="KW-0325">Glycoprotein</keyword>
<dbReference type="Gene3D" id="2.40.70.10">
    <property type="entry name" value="Acid Proteases"/>
    <property type="match status" value="2"/>
</dbReference>
<evidence type="ECO:0000256" key="1">
    <source>
        <dbReference type="ARBA" id="ARBA00007447"/>
    </source>
</evidence>
<gene>
    <name evidence="8" type="ORF">KC19_5G045000</name>
</gene>
<proteinExistence type="inferred from homology"/>
<dbReference type="PANTHER" id="PTHR47967:SF60">
    <property type="entry name" value="PROTEIN ASPARTIC PROTEASE IN GUARD CELL 1-LIKE"/>
    <property type="match status" value="1"/>
</dbReference>
<feature type="transmembrane region" description="Helical" evidence="6">
    <location>
        <begin position="17"/>
        <end position="36"/>
    </location>
</feature>
<dbReference type="PRINTS" id="PR00792">
    <property type="entry name" value="PEPSIN"/>
</dbReference>
<dbReference type="InterPro" id="IPR033121">
    <property type="entry name" value="PEPTIDASE_A1"/>
</dbReference>
<protein>
    <recommendedName>
        <fullName evidence="7">Peptidase A1 domain-containing protein</fullName>
    </recommendedName>
</protein>
<keyword evidence="3" id="KW-0378">Hydrolase</keyword>
<reference evidence="8" key="1">
    <citation type="submission" date="2020-06" db="EMBL/GenBank/DDBJ databases">
        <title>WGS assembly of Ceratodon purpureus strain R40.</title>
        <authorList>
            <person name="Carey S.B."/>
            <person name="Jenkins J."/>
            <person name="Shu S."/>
            <person name="Lovell J.T."/>
            <person name="Sreedasyam A."/>
            <person name="Maumus F."/>
            <person name="Tiley G.P."/>
            <person name="Fernandez-Pozo N."/>
            <person name="Barry K."/>
            <person name="Chen C."/>
            <person name="Wang M."/>
            <person name="Lipzen A."/>
            <person name="Daum C."/>
            <person name="Saski C.A."/>
            <person name="Payton A.C."/>
            <person name="Mcbreen J.C."/>
            <person name="Conrad R.E."/>
            <person name="Kollar L.M."/>
            <person name="Olsson S."/>
            <person name="Huttunen S."/>
            <person name="Landis J.B."/>
            <person name="Wickett N.J."/>
            <person name="Johnson M.G."/>
            <person name="Rensing S.A."/>
            <person name="Grimwood J."/>
            <person name="Schmutz J."/>
            <person name="Mcdaniel S.F."/>
        </authorList>
    </citation>
    <scope>NUCLEOTIDE SEQUENCE</scope>
    <source>
        <strain evidence="8">R40</strain>
    </source>
</reference>